<protein>
    <submittedName>
        <fullName evidence="1">Uncharacterized protein</fullName>
    </submittedName>
</protein>
<dbReference type="AlphaFoldDB" id="A0A2P2NYD1"/>
<proteinExistence type="predicted"/>
<organism evidence="1">
    <name type="scientific">Rhizophora mucronata</name>
    <name type="common">Asiatic mangrove</name>
    <dbReference type="NCBI Taxonomy" id="61149"/>
    <lineage>
        <taxon>Eukaryota</taxon>
        <taxon>Viridiplantae</taxon>
        <taxon>Streptophyta</taxon>
        <taxon>Embryophyta</taxon>
        <taxon>Tracheophyta</taxon>
        <taxon>Spermatophyta</taxon>
        <taxon>Magnoliopsida</taxon>
        <taxon>eudicotyledons</taxon>
        <taxon>Gunneridae</taxon>
        <taxon>Pentapetalae</taxon>
        <taxon>rosids</taxon>
        <taxon>fabids</taxon>
        <taxon>Malpighiales</taxon>
        <taxon>Rhizophoraceae</taxon>
        <taxon>Rhizophora</taxon>
    </lineage>
</organism>
<sequence>MVYENNSILSLLENGEMLKSLRRHT</sequence>
<reference evidence="1" key="1">
    <citation type="submission" date="2018-02" db="EMBL/GenBank/DDBJ databases">
        <title>Rhizophora mucronata_Transcriptome.</title>
        <authorList>
            <person name="Meera S.P."/>
            <person name="Sreeshan A."/>
            <person name="Augustine A."/>
        </authorList>
    </citation>
    <scope>NUCLEOTIDE SEQUENCE</scope>
    <source>
        <tissue evidence="1">Leaf</tissue>
    </source>
</reference>
<evidence type="ECO:0000313" key="1">
    <source>
        <dbReference type="EMBL" id="MBX47470.1"/>
    </source>
</evidence>
<dbReference type="EMBL" id="GGEC01066986">
    <property type="protein sequence ID" value="MBX47470.1"/>
    <property type="molecule type" value="Transcribed_RNA"/>
</dbReference>
<name>A0A2P2NYD1_RHIMU</name>
<accession>A0A2P2NYD1</accession>